<dbReference type="EMBL" id="OZ034817">
    <property type="protein sequence ID" value="CAL1380540.1"/>
    <property type="molecule type" value="Genomic_DNA"/>
</dbReference>
<accession>A0AAV2E4S1</accession>
<dbReference type="Proteomes" id="UP001497516">
    <property type="component" value="Chromosome 4"/>
</dbReference>
<evidence type="ECO:0000256" key="1">
    <source>
        <dbReference type="SAM" id="MobiDB-lite"/>
    </source>
</evidence>
<evidence type="ECO:0000313" key="2">
    <source>
        <dbReference type="EMBL" id="CAL1380540.1"/>
    </source>
</evidence>
<evidence type="ECO:0000313" key="3">
    <source>
        <dbReference type="Proteomes" id="UP001497516"/>
    </source>
</evidence>
<reference evidence="2 3" key="1">
    <citation type="submission" date="2024-04" db="EMBL/GenBank/DDBJ databases">
        <authorList>
            <person name="Fracassetti M."/>
        </authorList>
    </citation>
    <scope>NUCLEOTIDE SEQUENCE [LARGE SCALE GENOMIC DNA]</scope>
</reference>
<sequence length="83" mass="9068">MAVGNRVEAGRQRQSGLLKLSLIQTIRSCVKTWSGLSESWGLRFGGNGNLVDTQVGSRWRRQAGGSRRDGRRLQGTGSPENVL</sequence>
<gene>
    <name evidence="2" type="ORF">LTRI10_LOCUS21977</name>
</gene>
<keyword evidence="3" id="KW-1185">Reference proteome</keyword>
<proteinExistence type="predicted"/>
<organism evidence="2 3">
    <name type="scientific">Linum trigynum</name>
    <dbReference type="NCBI Taxonomy" id="586398"/>
    <lineage>
        <taxon>Eukaryota</taxon>
        <taxon>Viridiplantae</taxon>
        <taxon>Streptophyta</taxon>
        <taxon>Embryophyta</taxon>
        <taxon>Tracheophyta</taxon>
        <taxon>Spermatophyta</taxon>
        <taxon>Magnoliopsida</taxon>
        <taxon>eudicotyledons</taxon>
        <taxon>Gunneridae</taxon>
        <taxon>Pentapetalae</taxon>
        <taxon>rosids</taxon>
        <taxon>fabids</taxon>
        <taxon>Malpighiales</taxon>
        <taxon>Linaceae</taxon>
        <taxon>Linum</taxon>
    </lineage>
</organism>
<name>A0AAV2E4S1_9ROSI</name>
<feature type="region of interest" description="Disordered" evidence="1">
    <location>
        <begin position="55"/>
        <end position="83"/>
    </location>
</feature>
<dbReference type="AlphaFoldDB" id="A0AAV2E4S1"/>
<protein>
    <submittedName>
        <fullName evidence="2">Uncharacterized protein</fullName>
    </submittedName>
</protein>